<dbReference type="GO" id="GO:0016491">
    <property type="term" value="F:oxidoreductase activity"/>
    <property type="evidence" value="ECO:0007669"/>
    <property type="project" value="UniProtKB-KW"/>
</dbReference>
<feature type="compositionally biased region" description="Low complexity" evidence="5">
    <location>
        <begin position="354"/>
        <end position="372"/>
    </location>
</feature>
<dbReference type="InterPro" id="IPR006094">
    <property type="entry name" value="Oxid_FAD_bind_N"/>
</dbReference>
<evidence type="ECO:0000313" key="8">
    <source>
        <dbReference type="Proteomes" id="UP000076722"/>
    </source>
</evidence>
<dbReference type="PANTHER" id="PTHR42973">
    <property type="entry name" value="BINDING OXIDOREDUCTASE, PUTATIVE (AFU_ORTHOLOGUE AFUA_1G17690)-RELATED"/>
    <property type="match status" value="1"/>
</dbReference>
<evidence type="ECO:0000313" key="7">
    <source>
        <dbReference type="EMBL" id="KZS88354.1"/>
    </source>
</evidence>
<dbReference type="InterPro" id="IPR036318">
    <property type="entry name" value="FAD-bd_PCMH-like_sf"/>
</dbReference>
<dbReference type="InterPro" id="IPR050416">
    <property type="entry name" value="FAD-linked_Oxidoreductase"/>
</dbReference>
<dbReference type="AlphaFoldDB" id="A0A164P4H6"/>
<dbReference type="Gene3D" id="3.30.465.10">
    <property type="match status" value="1"/>
</dbReference>
<dbReference type="PROSITE" id="PS51387">
    <property type="entry name" value="FAD_PCMH"/>
    <property type="match status" value="1"/>
</dbReference>
<dbReference type="GO" id="GO:0071949">
    <property type="term" value="F:FAD binding"/>
    <property type="evidence" value="ECO:0007669"/>
    <property type="project" value="InterPro"/>
</dbReference>
<keyword evidence="8" id="KW-1185">Reference proteome</keyword>
<feature type="domain" description="FAD-binding PCMH-type" evidence="6">
    <location>
        <begin position="38"/>
        <end position="211"/>
    </location>
</feature>
<accession>A0A164P4H6</accession>
<dbReference type="OrthoDB" id="2151789at2759"/>
<keyword evidence="3" id="KW-0274">FAD</keyword>
<evidence type="ECO:0000256" key="2">
    <source>
        <dbReference type="ARBA" id="ARBA00022630"/>
    </source>
</evidence>
<organism evidence="7 8">
    <name type="scientific">Sistotremastrum niveocremeum HHB9708</name>
    <dbReference type="NCBI Taxonomy" id="1314777"/>
    <lineage>
        <taxon>Eukaryota</taxon>
        <taxon>Fungi</taxon>
        <taxon>Dikarya</taxon>
        <taxon>Basidiomycota</taxon>
        <taxon>Agaricomycotina</taxon>
        <taxon>Agaricomycetes</taxon>
        <taxon>Sistotremastrales</taxon>
        <taxon>Sistotremastraceae</taxon>
        <taxon>Sertulicium</taxon>
        <taxon>Sertulicium niveocremeum</taxon>
    </lineage>
</organism>
<evidence type="ECO:0000256" key="3">
    <source>
        <dbReference type="ARBA" id="ARBA00022827"/>
    </source>
</evidence>
<dbReference type="EMBL" id="KV419437">
    <property type="protein sequence ID" value="KZS88354.1"/>
    <property type="molecule type" value="Genomic_DNA"/>
</dbReference>
<evidence type="ECO:0000256" key="4">
    <source>
        <dbReference type="ARBA" id="ARBA00023002"/>
    </source>
</evidence>
<feature type="compositionally biased region" description="Basic and acidic residues" evidence="5">
    <location>
        <begin position="341"/>
        <end position="350"/>
    </location>
</feature>
<dbReference type="PANTHER" id="PTHR42973:SF13">
    <property type="entry name" value="FAD-BINDING PCMH-TYPE DOMAIN-CONTAINING PROTEIN"/>
    <property type="match status" value="1"/>
</dbReference>
<keyword evidence="4" id="KW-0560">Oxidoreductase</keyword>
<evidence type="ECO:0000256" key="1">
    <source>
        <dbReference type="ARBA" id="ARBA00005466"/>
    </source>
</evidence>
<gene>
    <name evidence="7" type="ORF">SISNIDRAFT_459815</name>
</gene>
<reference evidence="7 8" key="1">
    <citation type="journal article" date="2016" name="Mol. Biol. Evol.">
        <title>Comparative Genomics of Early-Diverging Mushroom-Forming Fungi Provides Insights into the Origins of Lignocellulose Decay Capabilities.</title>
        <authorList>
            <person name="Nagy L.G."/>
            <person name="Riley R."/>
            <person name="Tritt A."/>
            <person name="Adam C."/>
            <person name="Daum C."/>
            <person name="Floudas D."/>
            <person name="Sun H."/>
            <person name="Yadav J.S."/>
            <person name="Pangilinan J."/>
            <person name="Larsson K.H."/>
            <person name="Matsuura K."/>
            <person name="Barry K."/>
            <person name="Labutti K."/>
            <person name="Kuo R."/>
            <person name="Ohm R.A."/>
            <person name="Bhattacharya S.S."/>
            <person name="Shirouzu T."/>
            <person name="Yoshinaga Y."/>
            <person name="Martin F.M."/>
            <person name="Grigoriev I.V."/>
            <person name="Hibbett D.S."/>
        </authorList>
    </citation>
    <scope>NUCLEOTIDE SEQUENCE [LARGE SCALE GENOMIC DNA]</scope>
    <source>
        <strain evidence="7 8">HHB9708</strain>
    </source>
</reference>
<feature type="region of interest" description="Disordered" evidence="5">
    <location>
        <begin position="338"/>
        <end position="374"/>
    </location>
</feature>
<sequence length="547" mass="60660">MQDAIREIKKICAESDSGTRVYDWGSTGYKDSVRHYVNSSSDVAWIAVQPGSETDLSAIMKVIATYRVAFAVKGGGHSMMPKFSSTNGIQISMSQFNQMVYHETDGTMDIGAGCLWDELHPKAGQLGRRIVGGASEVGVAGYLLGGGYSLRSNQFGLGMDNVRKIRVVLPDGRIVECGKDIEKDKNLFRGLQGGGNNFGVVTQFTIQTHPGSEYFGYTLTFPGKFSDAVCDAIIKFAKYERRPEASVKSTFKRTLENGQPKYEIYSLCRCDGPKPIDPNLDPFKNFLAIHENDWKDDPLRWAQVKQDIDSLGSLSYEASERMAAFPYGTVPGLQVAGGDSAHADGADRPKLYFPSQSTSSSVGSVSGDSDVPQPKDSMIYVGEVNARGRFGCIMISHYTESFVDAVMKEHEKAASYLLAHKGRSVFMEVWPFLDTIFDKSSGDSAWPHKKGEPYAPLLAWFIWENKEDDEFWLGILKTMLDNLRHVALREGITKEDVPYYANYSPGTTPVEEIYRTNVRDIGKWRKQYDPADVMGLAGGFRVPIVQD</sequence>
<dbReference type="InterPro" id="IPR016166">
    <property type="entry name" value="FAD-bd_PCMH"/>
</dbReference>
<name>A0A164P4H6_9AGAM</name>
<keyword evidence="2" id="KW-0285">Flavoprotein</keyword>
<proteinExistence type="inferred from homology"/>
<dbReference type="InterPro" id="IPR016169">
    <property type="entry name" value="FAD-bd_PCMH_sub2"/>
</dbReference>
<dbReference type="SUPFAM" id="SSF56176">
    <property type="entry name" value="FAD-binding/transporter-associated domain-like"/>
    <property type="match status" value="1"/>
</dbReference>
<dbReference type="Proteomes" id="UP000076722">
    <property type="component" value="Unassembled WGS sequence"/>
</dbReference>
<comment type="similarity">
    <text evidence="1">Belongs to the oxygen-dependent FAD-linked oxidoreductase family.</text>
</comment>
<evidence type="ECO:0000256" key="5">
    <source>
        <dbReference type="SAM" id="MobiDB-lite"/>
    </source>
</evidence>
<dbReference type="STRING" id="1314777.A0A164P4H6"/>
<protein>
    <submittedName>
        <fullName evidence="7">FAD-binding domain-containing protein</fullName>
    </submittedName>
</protein>
<dbReference type="Pfam" id="PF01565">
    <property type="entry name" value="FAD_binding_4"/>
    <property type="match status" value="1"/>
</dbReference>
<evidence type="ECO:0000259" key="6">
    <source>
        <dbReference type="PROSITE" id="PS51387"/>
    </source>
</evidence>